<keyword evidence="1" id="KW-0472">Membrane</keyword>
<dbReference type="Proteomes" id="UP000176988">
    <property type="component" value="Unassembled WGS sequence"/>
</dbReference>
<evidence type="ECO:0000256" key="1">
    <source>
        <dbReference type="SAM" id="Phobius"/>
    </source>
</evidence>
<accession>A0A1F7WFK6</accession>
<name>A0A1F7WFK6_9BACT</name>
<comment type="caution">
    <text evidence="2">The sequence shown here is derived from an EMBL/GenBank/DDBJ whole genome shotgun (WGS) entry which is preliminary data.</text>
</comment>
<reference evidence="2 3" key="1">
    <citation type="journal article" date="2016" name="Nat. Commun.">
        <title>Thousands of microbial genomes shed light on interconnected biogeochemical processes in an aquifer system.</title>
        <authorList>
            <person name="Anantharaman K."/>
            <person name="Brown C.T."/>
            <person name="Hug L.A."/>
            <person name="Sharon I."/>
            <person name="Castelle C.J."/>
            <person name="Probst A.J."/>
            <person name="Thomas B.C."/>
            <person name="Singh A."/>
            <person name="Wilkins M.J."/>
            <person name="Karaoz U."/>
            <person name="Brodie E.L."/>
            <person name="Williams K.H."/>
            <person name="Hubbard S.S."/>
            <person name="Banfield J.F."/>
        </authorList>
    </citation>
    <scope>NUCLEOTIDE SEQUENCE [LARGE SCALE GENOMIC DNA]</scope>
</reference>
<protein>
    <submittedName>
        <fullName evidence="2">Uncharacterized protein</fullName>
    </submittedName>
</protein>
<dbReference type="EMBL" id="MGFG01000003">
    <property type="protein sequence ID" value="OGM01593.1"/>
    <property type="molecule type" value="Genomic_DNA"/>
</dbReference>
<organism evidence="2 3">
    <name type="scientific">Candidatus Uhrbacteria bacterium RIFOXYC2_FULL_47_19</name>
    <dbReference type="NCBI Taxonomy" id="1802424"/>
    <lineage>
        <taxon>Bacteria</taxon>
        <taxon>Candidatus Uhriibacteriota</taxon>
    </lineage>
</organism>
<dbReference type="STRING" id="1802424.A2480_00820"/>
<sequence>MNKQTKILIFVLLILVLVVVSYLIVNNNFSPRNIVGNDRDVHGCIGSAGYSWCEAKNKCLRPWEEKCETADAPSGNVFTEAEAKTIAEKSCIKGGEALGPGTYNENFKTWWFDANLNATRPGCNPACVVSEETKTAEINWRCTGLKQ</sequence>
<evidence type="ECO:0000313" key="2">
    <source>
        <dbReference type="EMBL" id="OGM01593.1"/>
    </source>
</evidence>
<keyword evidence="1" id="KW-0812">Transmembrane</keyword>
<gene>
    <name evidence="2" type="ORF">A2480_00820</name>
</gene>
<keyword evidence="1" id="KW-1133">Transmembrane helix</keyword>
<dbReference type="AlphaFoldDB" id="A0A1F7WFK6"/>
<evidence type="ECO:0000313" key="3">
    <source>
        <dbReference type="Proteomes" id="UP000176988"/>
    </source>
</evidence>
<proteinExistence type="predicted"/>
<feature type="transmembrane region" description="Helical" evidence="1">
    <location>
        <begin position="7"/>
        <end position="25"/>
    </location>
</feature>